<protein>
    <submittedName>
        <fullName evidence="1">Uncharacterized protein</fullName>
    </submittedName>
</protein>
<dbReference type="Proteomes" id="UP000836387">
    <property type="component" value="Unassembled WGS sequence"/>
</dbReference>
<name>A0ACA9UQK0_BIOOC</name>
<gene>
    <name evidence="1" type="ORF">CRV2_00019835</name>
</gene>
<comment type="caution">
    <text evidence="1">The sequence shown here is derived from an EMBL/GenBank/DDBJ whole genome shotgun (WGS) entry which is preliminary data.</text>
</comment>
<dbReference type="EMBL" id="CADEHS020000610">
    <property type="protein sequence ID" value="CAG9955690.1"/>
    <property type="molecule type" value="Genomic_DNA"/>
</dbReference>
<evidence type="ECO:0000313" key="1">
    <source>
        <dbReference type="EMBL" id="CAG9955690.1"/>
    </source>
</evidence>
<proteinExistence type="predicted"/>
<sequence length="457" mass="47453">MEGWPEQSFLRIIAKEPGWGPAHALAGALAVSRKDFRHDYTQRYIRGRARGTGGWLVRQETSRICHIPPGALLTGTVTGCTSGYSTPVGPPSPAASAANTRSPPIIISSASEPSLPTLGSSQGPSDIDGDAPSDTDPLAIIPASTSTGWLEDDAAANNPFDRQGSQIPPPIPQSSPSSTTSAYTPIPITPPDPPSIVGSAPPRPTMPSSYVARLEAAADARSARFISDPQLERAGEDSHPAPGVHERHASIDSVAIYERQWEELFAATDPGGPASAHTKEPSSPLSPEGVSLQSGDSGYVVIGPPVCSQNASQALQQGPCHVAGGQAIASIYSEGFTAGSEGASTDYGPPLSLTEVAEILQPQNCPSETAGSGANTNPDLTPACYMNSCSGINPSSGGCKAPGGREQSVWVPDSAQAREIYSPYISTDHGNQALEPDKEYIEGEITSSDWVNLLSNI</sequence>
<reference evidence="1" key="2">
    <citation type="submission" date="2021-10" db="EMBL/GenBank/DDBJ databases">
        <authorList>
            <person name="Piombo E."/>
        </authorList>
    </citation>
    <scope>NUCLEOTIDE SEQUENCE</scope>
</reference>
<accession>A0ACA9UQK0</accession>
<organism evidence="1 2">
    <name type="scientific">Clonostachys rosea f. rosea IK726</name>
    <dbReference type="NCBI Taxonomy" id="1349383"/>
    <lineage>
        <taxon>Eukaryota</taxon>
        <taxon>Fungi</taxon>
        <taxon>Dikarya</taxon>
        <taxon>Ascomycota</taxon>
        <taxon>Pezizomycotina</taxon>
        <taxon>Sordariomycetes</taxon>
        <taxon>Hypocreomycetidae</taxon>
        <taxon>Hypocreales</taxon>
        <taxon>Bionectriaceae</taxon>
        <taxon>Clonostachys</taxon>
    </lineage>
</organism>
<evidence type="ECO:0000313" key="2">
    <source>
        <dbReference type="Proteomes" id="UP000836387"/>
    </source>
</evidence>
<keyword evidence="2" id="KW-1185">Reference proteome</keyword>
<reference evidence="1" key="1">
    <citation type="submission" date="2020-04" db="EMBL/GenBank/DDBJ databases">
        <authorList>
            <person name="Broberg M."/>
        </authorList>
    </citation>
    <scope>NUCLEOTIDE SEQUENCE</scope>
</reference>